<feature type="transmembrane region" description="Helical" evidence="2">
    <location>
        <begin position="598"/>
        <end position="619"/>
    </location>
</feature>
<feature type="transmembrane region" description="Helical" evidence="2">
    <location>
        <begin position="154"/>
        <end position="171"/>
    </location>
</feature>
<dbReference type="Proteomes" id="UP000422989">
    <property type="component" value="Chromosome"/>
</dbReference>
<feature type="domain" description="Transglutaminase-like" evidence="3">
    <location>
        <begin position="462"/>
        <end position="538"/>
    </location>
</feature>
<feature type="transmembrane region" description="Helical" evidence="2">
    <location>
        <begin position="205"/>
        <end position="228"/>
    </location>
</feature>
<feature type="region of interest" description="Disordered" evidence="1">
    <location>
        <begin position="543"/>
        <end position="597"/>
    </location>
</feature>
<dbReference type="OrthoDB" id="9804023at2"/>
<keyword evidence="2" id="KW-0812">Transmembrane</keyword>
<dbReference type="EMBL" id="CP032550">
    <property type="protein sequence ID" value="QGU28642.1"/>
    <property type="molecule type" value="Genomic_DNA"/>
</dbReference>
<organism evidence="4 5">
    <name type="scientific">Microbacterium oryzae</name>
    <dbReference type="NCBI Taxonomy" id="743009"/>
    <lineage>
        <taxon>Bacteria</taxon>
        <taxon>Bacillati</taxon>
        <taxon>Actinomycetota</taxon>
        <taxon>Actinomycetes</taxon>
        <taxon>Micrococcales</taxon>
        <taxon>Microbacteriaceae</taxon>
        <taxon>Microbacterium</taxon>
    </lineage>
</organism>
<keyword evidence="2" id="KW-1133">Transmembrane helix</keyword>
<sequence length="740" mass="75943">MSAAEGAAARGRASGDPGLALWTAVAVLAAALPISRVVLPSWLPQTVLVVAVVTAAGWAVRRSARLSWPILAEAAAWLVAVTVVLPAAIPRLVVVPSLDTVPAVRAMLSAVVDELLRGVAPVRPTPALSWTITAAIGLLAIAMAHVALTARLPLLAATGLIAVALIPSLVVPQRVDVVYFVPLAVAILLLLRADTRARDPRDGLAHAASASAVAAVVGVVAVVAALAIPPFLPQPVAKAGTGIGPTTTIDADLDLGASLRQPAETEVLRVTTDAGSAPYLRVATLSSFDGEVWTPDTGALTSVAAGLPPLERSSAERVAGTARIDVTKLAGSYLPLPYAAVELEGVDEAWSLLTANRTLVTNSATSLDAQYTVSWERPAPTREEAQQATVGGEGAPAQALELPALPAVIPELAAEVTESAESPYDQLRALQGWFRGGAFRYSLNAPVEEGFDGSGVEAIARFLDERAGYCVHFASAFAVMARTLGIPTRVVVGYLPGTSTGQPGADGTMTYSVTSGQLHSWPEAHLDGIGWVAFDPTASLGVPTNFLPETPTGAQTPTDELEGRWATPRPTPTTTATAAPGADAADASSAGGARGSGGASTALGVATALVLALLVPFLVRVGRRRGRLRAPDGRRAEAAWRELVDTAIDAGYDVSASESPRALGARLVAEAGAPAPQVALLVGAVERAAYAREGDDLPASATADALRAARRAILPRPADRLRAAAAPRSLVVRPSVDELV</sequence>
<feature type="transmembrane region" description="Helical" evidence="2">
    <location>
        <begin position="67"/>
        <end position="89"/>
    </location>
</feature>
<dbReference type="InterPro" id="IPR002931">
    <property type="entry name" value="Transglutaminase-like"/>
</dbReference>
<name>A0A6I6DUJ0_9MICO</name>
<evidence type="ECO:0000256" key="1">
    <source>
        <dbReference type="SAM" id="MobiDB-lite"/>
    </source>
</evidence>
<feature type="transmembrane region" description="Helical" evidence="2">
    <location>
        <begin position="42"/>
        <end position="60"/>
    </location>
</feature>
<proteinExistence type="predicted"/>
<dbReference type="RefSeq" id="WP_156243192.1">
    <property type="nucleotide sequence ID" value="NZ_BAAAZL010000007.1"/>
</dbReference>
<evidence type="ECO:0000256" key="2">
    <source>
        <dbReference type="SAM" id="Phobius"/>
    </source>
</evidence>
<dbReference type="PANTHER" id="PTHR42736">
    <property type="entry name" value="PROTEIN-GLUTAMINE GAMMA-GLUTAMYLTRANSFERASE"/>
    <property type="match status" value="1"/>
</dbReference>
<gene>
    <name evidence="4" type="ORF">D7D94_13920</name>
</gene>
<dbReference type="Pfam" id="PF01841">
    <property type="entry name" value="Transglut_core"/>
    <property type="match status" value="1"/>
</dbReference>
<feature type="transmembrane region" description="Helical" evidence="2">
    <location>
        <begin position="177"/>
        <end position="193"/>
    </location>
</feature>
<evidence type="ECO:0000313" key="5">
    <source>
        <dbReference type="Proteomes" id="UP000422989"/>
    </source>
</evidence>
<keyword evidence="5" id="KW-1185">Reference proteome</keyword>
<dbReference type="InterPro" id="IPR038765">
    <property type="entry name" value="Papain-like_cys_pep_sf"/>
</dbReference>
<feature type="compositionally biased region" description="Low complexity" evidence="1">
    <location>
        <begin position="566"/>
        <end position="591"/>
    </location>
</feature>
<dbReference type="InterPro" id="IPR021878">
    <property type="entry name" value="TgpA_N"/>
</dbReference>
<dbReference type="SUPFAM" id="SSF54001">
    <property type="entry name" value="Cysteine proteinases"/>
    <property type="match status" value="1"/>
</dbReference>
<reference evidence="4 5" key="1">
    <citation type="submission" date="2018-09" db="EMBL/GenBank/DDBJ databases">
        <title>Whole genome sequencing of Microbacterium oryzae strain MB-10T.</title>
        <authorList>
            <person name="Das S.K."/>
        </authorList>
    </citation>
    <scope>NUCLEOTIDE SEQUENCE [LARGE SCALE GENOMIC DNA]</scope>
    <source>
        <strain evidence="4 5">MB-10</strain>
    </source>
</reference>
<evidence type="ECO:0000259" key="3">
    <source>
        <dbReference type="SMART" id="SM00460"/>
    </source>
</evidence>
<dbReference type="AlphaFoldDB" id="A0A6I6DUJ0"/>
<dbReference type="InterPro" id="IPR052901">
    <property type="entry name" value="Bact_TGase-like"/>
</dbReference>
<feature type="transmembrane region" description="Helical" evidence="2">
    <location>
        <begin position="127"/>
        <end position="147"/>
    </location>
</feature>
<dbReference type="Gene3D" id="3.10.620.30">
    <property type="match status" value="1"/>
</dbReference>
<dbReference type="PANTHER" id="PTHR42736:SF1">
    <property type="entry name" value="PROTEIN-GLUTAMINE GAMMA-GLUTAMYLTRANSFERASE"/>
    <property type="match status" value="1"/>
</dbReference>
<evidence type="ECO:0000313" key="4">
    <source>
        <dbReference type="EMBL" id="QGU28642.1"/>
    </source>
</evidence>
<accession>A0A6I6DUJ0</accession>
<protein>
    <submittedName>
        <fullName evidence="4">Transglutaminase domain-containing protein</fullName>
    </submittedName>
</protein>
<dbReference type="Pfam" id="PF11992">
    <property type="entry name" value="TgpA_N"/>
    <property type="match status" value="1"/>
</dbReference>
<keyword evidence="2" id="KW-0472">Membrane</keyword>
<dbReference type="SMART" id="SM00460">
    <property type="entry name" value="TGc"/>
    <property type="match status" value="1"/>
</dbReference>
<feature type="transmembrane region" description="Helical" evidence="2">
    <location>
        <begin position="19"/>
        <end position="36"/>
    </location>
</feature>
<dbReference type="KEGG" id="moj:D7D94_13920"/>